<dbReference type="EMBL" id="JBHUCM010000038">
    <property type="protein sequence ID" value="MFD1543539.1"/>
    <property type="molecule type" value="Genomic_DNA"/>
</dbReference>
<keyword evidence="2" id="KW-1185">Reference proteome</keyword>
<organism evidence="1 2">
    <name type="scientific">Nonomuraea guangzhouensis</name>
    <dbReference type="NCBI Taxonomy" id="1291555"/>
    <lineage>
        <taxon>Bacteria</taxon>
        <taxon>Bacillati</taxon>
        <taxon>Actinomycetota</taxon>
        <taxon>Actinomycetes</taxon>
        <taxon>Streptosporangiales</taxon>
        <taxon>Streptosporangiaceae</taxon>
        <taxon>Nonomuraea</taxon>
    </lineage>
</organism>
<gene>
    <name evidence="1" type="ORF">ACFSJ0_41305</name>
</gene>
<feature type="non-terminal residue" evidence="1">
    <location>
        <position position="89"/>
    </location>
</feature>
<reference evidence="2" key="1">
    <citation type="journal article" date="2019" name="Int. J. Syst. Evol. Microbiol.">
        <title>The Global Catalogue of Microorganisms (GCM) 10K type strain sequencing project: providing services to taxonomists for standard genome sequencing and annotation.</title>
        <authorList>
            <consortium name="The Broad Institute Genomics Platform"/>
            <consortium name="The Broad Institute Genome Sequencing Center for Infectious Disease"/>
            <person name="Wu L."/>
            <person name="Ma J."/>
        </authorList>
    </citation>
    <scope>NUCLEOTIDE SEQUENCE [LARGE SCALE GENOMIC DNA]</scope>
    <source>
        <strain evidence="2">CGMCC 1.15399</strain>
    </source>
</reference>
<comment type="caution">
    <text evidence="1">The sequence shown here is derived from an EMBL/GenBank/DDBJ whole genome shotgun (WGS) entry which is preliminary data.</text>
</comment>
<proteinExistence type="predicted"/>
<accession>A0ABW4GMC6</accession>
<protein>
    <submittedName>
        <fullName evidence="1">Uncharacterized protein</fullName>
    </submittedName>
</protein>
<dbReference type="Proteomes" id="UP001597097">
    <property type="component" value="Unassembled WGS sequence"/>
</dbReference>
<evidence type="ECO:0000313" key="1">
    <source>
        <dbReference type="EMBL" id="MFD1543539.1"/>
    </source>
</evidence>
<dbReference type="RefSeq" id="WP_378624514.1">
    <property type="nucleotide sequence ID" value="NZ_JBHUCM010000038.1"/>
</dbReference>
<sequence length="89" mass="9737">MTLWTEICDLITGNQVARLADRLVTLTEEERAELGGRLPGLVKELRRALTEQLRAEHPDDLAEMVSWEVGDLLDEVAGALLLAGVGVIT</sequence>
<name>A0ABW4GMC6_9ACTN</name>
<evidence type="ECO:0000313" key="2">
    <source>
        <dbReference type="Proteomes" id="UP001597097"/>
    </source>
</evidence>